<evidence type="ECO:0000313" key="3">
    <source>
        <dbReference type="Proteomes" id="UP000236291"/>
    </source>
</evidence>
<reference evidence="2 3" key="1">
    <citation type="journal article" date="2014" name="Am. J. Bot.">
        <title>Genome assembly and annotation for red clover (Trifolium pratense; Fabaceae).</title>
        <authorList>
            <person name="Istvanek J."/>
            <person name="Jaros M."/>
            <person name="Krenek A."/>
            <person name="Repkova J."/>
        </authorList>
    </citation>
    <scope>NUCLEOTIDE SEQUENCE [LARGE SCALE GENOMIC DNA]</scope>
    <source>
        <strain evidence="3">cv. Tatra</strain>
        <tissue evidence="2">Young leaves</tissue>
    </source>
</reference>
<feature type="domain" description="Retrovirus-related Pol polyprotein from transposon TNT 1-94-like beta-barrel" evidence="1">
    <location>
        <begin position="150"/>
        <end position="181"/>
    </location>
</feature>
<dbReference type="PANTHER" id="PTHR35317:SF34">
    <property type="match status" value="1"/>
</dbReference>
<dbReference type="EMBL" id="ASHM01053460">
    <property type="protein sequence ID" value="PNX87278.1"/>
    <property type="molecule type" value="Genomic_DNA"/>
</dbReference>
<organism evidence="2 3">
    <name type="scientific">Trifolium pratense</name>
    <name type="common">Red clover</name>
    <dbReference type="NCBI Taxonomy" id="57577"/>
    <lineage>
        <taxon>Eukaryota</taxon>
        <taxon>Viridiplantae</taxon>
        <taxon>Streptophyta</taxon>
        <taxon>Embryophyta</taxon>
        <taxon>Tracheophyta</taxon>
        <taxon>Spermatophyta</taxon>
        <taxon>Magnoliopsida</taxon>
        <taxon>eudicotyledons</taxon>
        <taxon>Gunneridae</taxon>
        <taxon>Pentapetalae</taxon>
        <taxon>rosids</taxon>
        <taxon>fabids</taxon>
        <taxon>Fabales</taxon>
        <taxon>Fabaceae</taxon>
        <taxon>Papilionoideae</taxon>
        <taxon>50 kb inversion clade</taxon>
        <taxon>NPAAA clade</taxon>
        <taxon>Hologalegina</taxon>
        <taxon>IRL clade</taxon>
        <taxon>Trifolieae</taxon>
        <taxon>Trifolium</taxon>
    </lineage>
</organism>
<reference evidence="2 3" key="2">
    <citation type="journal article" date="2017" name="Front. Plant Sci.">
        <title>Gene Classification and Mining of Molecular Markers Useful in Red Clover (Trifolium pratense) Breeding.</title>
        <authorList>
            <person name="Istvanek J."/>
            <person name="Dluhosova J."/>
            <person name="Dluhos P."/>
            <person name="Patkova L."/>
            <person name="Nedelnik J."/>
            <person name="Repkova J."/>
        </authorList>
    </citation>
    <scope>NUCLEOTIDE SEQUENCE [LARGE SCALE GENOMIC DNA]</scope>
    <source>
        <strain evidence="3">cv. Tatra</strain>
        <tissue evidence="2">Young leaves</tissue>
    </source>
</reference>
<dbReference type="Pfam" id="PF14223">
    <property type="entry name" value="Retrotran_gag_2"/>
    <property type="match status" value="1"/>
</dbReference>
<dbReference type="Proteomes" id="UP000236291">
    <property type="component" value="Unassembled WGS sequence"/>
</dbReference>
<evidence type="ECO:0000313" key="2">
    <source>
        <dbReference type="EMBL" id="PNX87278.1"/>
    </source>
</evidence>
<gene>
    <name evidence="2" type="ORF">L195_g043365</name>
</gene>
<dbReference type="Pfam" id="PF22936">
    <property type="entry name" value="Pol_BBD"/>
    <property type="match status" value="1"/>
</dbReference>
<dbReference type="InterPro" id="IPR054722">
    <property type="entry name" value="PolX-like_BBD"/>
</dbReference>
<accession>A0A2K3M925</accession>
<name>A0A2K3M925_TRIPR</name>
<sequence>MRKEFEILNMKIGESIDEYFSRTLGIANKMTSHGEVATQSTRVEKILRSLTSRFNYVVCSIEESNDATTMTIDQLQSSLLVQEQRMKHQKDEKEHILKCHKLGHFQADCHSWEEDNANYAQFDEEEEILLMAQETKFKDPQESDAKKELWFLDSGCNNHMVGNKNWLFEYDDTFKDSVKLAI</sequence>
<proteinExistence type="predicted"/>
<dbReference type="AlphaFoldDB" id="A0A2K3M925"/>
<comment type="caution">
    <text evidence="2">The sequence shown here is derived from an EMBL/GenBank/DDBJ whole genome shotgun (WGS) entry which is preliminary data.</text>
</comment>
<protein>
    <submittedName>
        <fullName evidence="2">Retrovirus-related Pol polyprotein from transposon TNT 1-94</fullName>
    </submittedName>
</protein>
<dbReference type="PANTHER" id="PTHR35317">
    <property type="entry name" value="OS04G0629600 PROTEIN"/>
    <property type="match status" value="1"/>
</dbReference>
<evidence type="ECO:0000259" key="1">
    <source>
        <dbReference type="Pfam" id="PF22936"/>
    </source>
</evidence>